<keyword evidence="3 7" id="KW-0378">Hydrolase</keyword>
<dbReference type="STRING" id="883161.HMPREF9306_01365"/>
<evidence type="ECO:0000256" key="4">
    <source>
        <dbReference type="ARBA" id="ARBA00022806"/>
    </source>
</evidence>
<dbReference type="InterPro" id="IPR014014">
    <property type="entry name" value="RNA_helicase_DEAD_Q_motif"/>
</dbReference>
<dbReference type="GO" id="GO:0005840">
    <property type="term" value="C:ribosome"/>
    <property type="evidence" value="ECO:0007669"/>
    <property type="project" value="TreeGrafter"/>
</dbReference>
<dbReference type="GO" id="GO:0005829">
    <property type="term" value="C:cytosol"/>
    <property type="evidence" value="ECO:0007669"/>
    <property type="project" value="TreeGrafter"/>
</dbReference>
<evidence type="ECO:0000256" key="3">
    <source>
        <dbReference type="ARBA" id="ARBA00022801"/>
    </source>
</evidence>
<organism evidence="12 13">
    <name type="scientific">Propionimicrobium lymphophilum ACS-093-V-SCH5</name>
    <dbReference type="NCBI Taxonomy" id="883161"/>
    <lineage>
        <taxon>Bacteria</taxon>
        <taxon>Bacillati</taxon>
        <taxon>Actinomycetota</taxon>
        <taxon>Actinomycetes</taxon>
        <taxon>Propionibacteriales</taxon>
        <taxon>Propionibacteriaceae</taxon>
        <taxon>Propionimicrobium</taxon>
    </lineage>
</organism>
<evidence type="ECO:0000259" key="11">
    <source>
        <dbReference type="PROSITE" id="PS51195"/>
    </source>
</evidence>
<accession>S2W0M1</accession>
<dbReference type="Gene3D" id="3.40.50.300">
    <property type="entry name" value="P-loop containing nucleotide triphosphate hydrolases"/>
    <property type="match status" value="2"/>
</dbReference>
<dbReference type="CDD" id="cd00268">
    <property type="entry name" value="DEADc"/>
    <property type="match status" value="1"/>
</dbReference>
<dbReference type="CDD" id="cd18787">
    <property type="entry name" value="SF2_C_DEAD"/>
    <property type="match status" value="1"/>
</dbReference>
<comment type="similarity">
    <text evidence="7">Belongs to the DEAD box helicase family.</text>
</comment>
<dbReference type="RefSeq" id="WP_016456193.1">
    <property type="nucleotide sequence ID" value="NZ_KE150269.1"/>
</dbReference>
<evidence type="ECO:0000313" key="12">
    <source>
        <dbReference type="EMBL" id="EPD32666.1"/>
    </source>
</evidence>
<evidence type="ECO:0000256" key="7">
    <source>
        <dbReference type="RuleBase" id="RU000492"/>
    </source>
</evidence>
<dbReference type="PATRIC" id="fig|883161.3.peg.1359"/>
<dbReference type="GO" id="GO:0009409">
    <property type="term" value="P:response to cold"/>
    <property type="evidence" value="ECO:0007669"/>
    <property type="project" value="TreeGrafter"/>
</dbReference>
<dbReference type="GO" id="GO:0003724">
    <property type="term" value="F:RNA helicase activity"/>
    <property type="evidence" value="ECO:0007669"/>
    <property type="project" value="UniProtKB-EC"/>
</dbReference>
<dbReference type="SMART" id="SM00490">
    <property type="entry name" value="HELICc"/>
    <property type="match status" value="1"/>
</dbReference>
<dbReference type="InterPro" id="IPR050547">
    <property type="entry name" value="DEAD_box_RNA_helicases"/>
</dbReference>
<gene>
    <name evidence="12" type="ORF">HMPREF9306_01365</name>
</gene>
<feature type="domain" description="Helicase C-terminal" evidence="10">
    <location>
        <begin position="240"/>
        <end position="403"/>
    </location>
</feature>
<reference evidence="12 13" key="1">
    <citation type="submission" date="2013-04" db="EMBL/GenBank/DDBJ databases">
        <title>The Genome Sequence of Propionimicrobium lymphophilum ACS-093-V-SCH5.</title>
        <authorList>
            <consortium name="The Broad Institute Genomics Platform"/>
            <person name="Earl A."/>
            <person name="Ward D."/>
            <person name="Feldgarden M."/>
            <person name="Gevers D."/>
            <person name="Saerens B."/>
            <person name="Vaneechoutte M."/>
            <person name="Walker B."/>
            <person name="Young S."/>
            <person name="Zeng Q."/>
            <person name="Gargeya S."/>
            <person name="Fitzgerald M."/>
            <person name="Haas B."/>
            <person name="Abouelleil A."/>
            <person name="Allen A.W."/>
            <person name="Alvarado L."/>
            <person name="Arachchi H.M."/>
            <person name="Berlin A.M."/>
            <person name="Chapman S.B."/>
            <person name="Gainer-Dewar J."/>
            <person name="Goldberg J."/>
            <person name="Griggs A."/>
            <person name="Gujja S."/>
            <person name="Hansen M."/>
            <person name="Howarth C."/>
            <person name="Imamovic A."/>
            <person name="Ireland A."/>
            <person name="Larimer J."/>
            <person name="McCowan C."/>
            <person name="Murphy C."/>
            <person name="Pearson M."/>
            <person name="Poon T.W."/>
            <person name="Priest M."/>
            <person name="Roberts A."/>
            <person name="Saif S."/>
            <person name="Shea T."/>
            <person name="Sisk P."/>
            <person name="Sykes S."/>
            <person name="Wortman J."/>
            <person name="Nusbaum C."/>
            <person name="Birren B."/>
        </authorList>
    </citation>
    <scope>NUCLEOTIDE SEQUENCE [LARGE SCALE GENOMIC DNA]</scope>
    <source>
        <strain evidence="12 13">ACS-093-V-SCH5</strain>
    </source>
</reference>
<dbReference type="InterPro" id="IPR027417">
    <property type="entry name" value="P-loop_NTPase"/>
</dbReference>
<feature type="short sequence motif" description="Q motif" evidence="6">
    <location>
        <begin position="16"/>
        <end position="44"/>
    </location>
</feature>
<dbReference type="InterPro" id="IPR014001">
    <property type="entry name" value="Helicase_ATP-bd"/>
</dbReference>
<dbReference type="GO" id="GO:0033592">
    <property type="term" value="F:RNA strand annealing activity"/>
    <property type="evidence" value="ECO:0007669"/>
    <property type="project" value="TreeGrafter"/>
</dbReference>
<keyword evidence="2 7" id="KW-0547">Nucleotide-binding</keyword>
<dbReference type="SMART" id="SM00487">
    <property type="entry name" value="DEXDc"/>
    <property type="match status" value="1"/>
</dbReference>
<evidence type="ECO:0000259" key="9">
    <source>
        <dbReference type="PROSITE" id="PS51192"/>
    </source>
</evidence>
<dbReference type="PANTHER" id="PTHR47963:SF8">
    <property type="entry name" value="ATP-DEPENDENT RNA HELICASE DEAD"/>
    <property type="match status" value="1"/>
</dbReference>
<evidence type="ECO:0000256" key="8">
    <source>
        <dbReference type="SAM" id="MobiDB-lite"/>
    </source>
</evidence>
<dbReference type="PANTHER" id="PTHR47963">
    <property type="entry name" value="DEAD-BOX ATP-DEPENDENT RNA HELICASE 47, MITOCHONDRIAL"/>
    <property type="match status" value="1"/>
</dbReference>
<keyword evidence="5 7" id="KW-0067">ATP-binding</keyword>
<dbReference type="InterPro" id="IPR044742">
    <property type="entry name" value="DEAD/DEAH_RhlB"/>
</dbReference>
<dbReference type="Proteomes" id="UP000014417">
    <property type="component" value="Unassembled WGS sequence"/>
</dbReference>
<feature type="domain" description="DEAD-box RNA helicase Q" evidence="11">
    <location>
        <begin position="16"/>
        <end position="44"/>
    </location>
</feature>
<dbReference type="AlphaFoldDB" id="S2W0M1"/>
<evidence type="ECO:0000259" key="10">
    <source>
        <dbReference type="PROSITE" id="PS51194"/>
    </source>
</evidence>
<dbReference type="SUPFAM" id="SSF52540">
    <property type="entry name" value="P-loop containing nucleoside triphosphate hydrolases"/>
    <property type="match status" value="1"/>
</dbReference>
<evidence type="ECO:0000313" key="13">
    <source>
        <dbReference type="Proteomes" id="UP000014417"/>
    </source>
</evidence>
<keyword evidence="4 7" id="KW-0347">Helicase</keyword>
<feature type="region of interest" description="Disordered" evidence="8">
    <location>
        <begin position="407"/>
        <end position="457"/>
    </location>
</feature>
<dbReference type="HOGENOM" id="CLU_003041_1_3_11"/>
<dbReference type="InterPro" id="IPR000629">
    <property type="entry name" value="RNA-helicase_DEAD-box_CS"/>
</dbReference>
<dbReference type="EMBL" id="AGZR01000008">
    <property type="protein sequence ID" value="EPD32666.1"/>
    <property type="molecule type" value="Genomic_DNA"/>
</dbReference>
<feature type="compositionally biased region" description="Basic residues" evidence="8">
    <location>
        <begin position="433"/>
        <end position="450"/>
    </location>
</feature>
<dbReference type="InterPro" id="IPR011545">
    <property type="entry name" value="DEAD/DEAH_box_helicase_dom"/>
</dbReference>
<dbReference type="GO" id="GO:0016787">
    <property type="term" value="F:hydrolase activity"/>
    <property type="evidence" value="ECO:0007669"/>
    <property type="project" value="UniProtKB-KW"/>
</dbReference>
<dbReference type="EC" id="3.6.4.13" evidence="1"/>
<feature type="compositionally biased region" description="Basic and acidic residues" evidence="8">
    <location>
        <begin position="418"/>
        <end position="432"/>
    </location>
</feature>
<name>S2W0M1_9ACTN</name>
<proteinExistence type="inferred from homology"/>
<dbReference type="GO" id="GO:0005524">
    <property type="term" value="F:ATP binding"/>
    <property type="evidence" value="ECO:0007669"/>
    <property type="project" value="UniProtKB-KW"/>
</dbReference>
<evidence type="ECO:0000256" key="1">
    <source>
        <dbReference type="ARBA" id="ARBA00012552"/>
    </source>
</evidence>
<dbReference type="Pfam" id="PF00270">
    <property type="entry name" value="DEAD"/>
    <property type="match status" value="1"/>
</dbReference>
<feature type="domain" description="Helicase ATP-binding" evidence="9">
    <location>
        <begin position="47"/>
        <end position="227"/>
    </location>
</feature>
<comment type="caution">
    <text evidence="12">The sequence shown here is derived from an EMBL/GenBank/DDBJ whole genome shotgun (WGS) entry which is preliminary data.</text>
</comment>
<dbReference type="OrthoDB" id="9805696at2"/>
<dbReference type="PROSITE" id="PS51194">
    <property type="entry name" value="HELICASE_CTER"/>
    <property type="match status" value="1"/>
</dbReference>
<dbReference type="PROSITE" id="PS51195">
    <property type="entry name" value="Q_MOTIF"/>
    <property type="match status" value="1"/>
</dbReference>
<dbReference type="PROSITE" id="PS00039">
    <property type="entry name" value="DEAD_ATP_HELICASE"/>
    <property type="match status" value="1"/>
</dbReference>
<evidence type="ECO:0000256" key="6">
    <source>
        <dbReference type="PROSITE-ProRule" id="PRU00552"/>
    </source>
</evidence>
<protein>
    <recommendedName>
        <fullName evidence="1">RNA helicase</fullName>
        <ecNumber evidence="1">3.6.4.13</ecNumber>
    </recommendedName>
</protein>
<dbReference type="Pfam" id="PF00271">
    <property type="entry name" value="Helicase_C"/>
    <property type="match status" value="1"/>
</dbReference>
<evidence type="ECO:0000256" key="2">
    <source>
        <dbReference type="ARBA" id="ARBA00022741"/>
    </source>
</evidence>
<sequence length="457" mass="50770">MNESKTTKEYEDKDSKTFASLGINPLLCEALAEQNINEPFPIQEMAIPIALSGSDLIGQARTGTGKTLAFGLPLLQRIILPGNEGFDEFEHYGKPQALVMAPTRELAQQVSGDLSSAARKTGAKFVTIYGGVSYDEQLAQLKKGVDVVVGTPGRLLDLANQRALDLSHVRILVLDEADEMLDLGFLPDVENLTDRTPNDRQSLLFSATMPAAIMALVRSRLHNPVHIRAEGQDAQATVPDIKQLIYQAHDLDKPEMIGKMLQAPNVGKVMIFTHTKRSAQRLTDELVDRGFNARTIHGDLNQSQRERTLKKFRNNQMKILVCTDVAARGIDVSDVTHVVNFEVPDDAKEYVHRIGRTGRAGASGFAVTLVDWQDVTRWNVINKSLGMDLADPPETYSTSENFLNDLQIPKGTKGRLKKSSDEDDKKPAEKKTRNAKPRPKRTRRRTKNGKVVRERSN</sequence>
<evidence type="ECO:0000256" key="5">
    <source>
        <dbReference type="ARBA" id="ARBA00022840"/>
    </source>
</evidence>
<keyword evidence="13" id="KW-1185">Reference proteome</keyword>
<dbReference type="PROSITE" id="PS51192">
    <property type="entry name" value="HELICASE_ATP_BIND_1"/>
    <property type="match status" value="1"/>
</dbReference>
<dbReference type="InterPro" id="IPR001650">
    <property type="entry name" value="Helicase_C-like"/>
</dbReference>